<feature type="region of interest" description="Disordered" evidence="2">
    <location>
        <begin position="170"/>
        <end position="189"/>
    </location>
</feature>
<dbReference type="AlphaFoldDB" id="A0A840Q191"/>
<comment type="caution">
    <text evidence="3">The sequence shown here is derived from an EMBL/GenBank/DDBJ whole genome shotgun (WGS) entry which is preliminary data.</text>
</comment>
<evidence type="ECO:0000313" key="3">
    <source>
        <dbReference type="EMBL" id="MBB5153730.1"/>
    </source>
</evidence>
<protein>
    <submittedName>
        <fullName evidence="3">Regulator of replication initiation timing</fullName>
    </submittedName>
</protein>
<keyword evidence="4" id="KW-1185">Reference proteome</keyword>
<accession>A0A840Q191</accession>
<organism evidence="3 4">
    <name type="scientific">Saccharopolyspora phatthalungensis</name>
    <dbReference type="NCBI Taxonomy" id="664693"/>
    <lineage>
        <taxon>Bacteria</taxon>
        <taxon>Bacillati</taxon>
        <taxon>Actinomycetota</taxon>
        <taxon>Actinomycetes</taxon>
        <taxon>Pseudonocardiales</taxon>
        <taxon>Pseudonocardiaceae</taxon>
        <taxon>Saccharopolyspora</taxon>
    </lineage>
</organism>
<evidence type="ECO:0000313" key="4">
    <source>
        <dbReference type="Proteomes" id="UP000584374"/>
    </source>
</evidence>
<sequence length="283" mass="31026">MPEDRSFEDKVNRKLTQGAVSKEEGALAKALIGLYDLLKKQPGKKLDSTAKRLGISSSALYRGLTCDSFPSWEMLVKLLYESACDDAGRLAVGTTDTQLKGLYSAAEAAHRKRRKPRCSACPEYRRNIRSLQQQVLDLQQKVSELLQEAQALRADKAVLDAALTVQHKSAHLPVPSRKGDRQRSTSDTSAATQLAAEVATLFADGQREAALAVLREIPGLLTPRDSAASVALLRRQELDKPAETLIQIYSREQPEKDVMRFALGLQEFDLANDAGNALRIAVG</sequence>
<feature type="coiled-coil region" evidence="1">
    <location>
        <begin position="121"/>
        <end position="162"/>
    </location>
</feature>
<gene>
    <name evidence="3" type="ORF">BJ970_001264</name>
</gene>
<proteinExistence type="predicted"/>
<reference evidence="3 4" key="1">
    <citation type="submission" date="2020-08" db="EMBL/GenBank/DDBJ databases">
        <title>Sequencing the genomes of 1000 actinobacteria strains.</title>
        <authorList>
            <person name="Klenk H.-P."/>
        </authorList>
    </citation>
    <scope>NUCLEOTIDE SEQUENCE [LARGE SCALE GENOMIC DNA]</scope>
    <source>
        <strain evidence="3 4">DSM 45584</strain>
    </source>
</reference>
<evidence type="ECO:0000256" key="1">
    <source>
        <dbReference type="SAM" id="Coils"/>
    </source>
</evidence>
<evidence type="ECO:0000256" key="2">
    <source>
        <dbReference type="SAM" id="MobiDB-lite"/>
    </source>
</evidence>
<keyword evidence="1" id="KW-0175">Coiled coil</keyword>
<dbReference type="EMBL" id="JACHIW010000001">
    <property type="protein sequence ID" value="MBB5153730.1"/>
    <property type="molecule type" value="Genomic_DNA"/>
</dbReference>
<name>A0A840Q191_9PSEU</name>
<dbReference type="RefSeq" id="WP_184724931.1">
    <property type="nucleotide sequence ID" value="NZ_JACHIW010000001.1"/>
</dbReference>
<dbReference type="Proteomes" id="UP000584374">
    <property type="component" value="Unassembled WGS sequence"/>
</dbReference>